<comment type="caution">
    <text evidence="2">The sequence shown here is derived from an EMBL/GenBank/DDBJ whole genome shotgun (WGS) entry which is preliminary data.</text>
</comment>
<keyword evidence="1" id="KW-0472">Membrane</keyword>
<evidence type="ECO:0000256" key="1">
    <source>
        <dbReference type="SAM" id="Phobius"/>
    </source>
</evidence>
<dbReference type="Proteomes" id="UP000563523">
    <property type="component" value="Unassembled WGS sequence"/>
</dbReference>
<dbReference type="RefSeq" id="WP_176942703.1">
    <property type="nucleotide sequence ID" value="NZ_JABZEC010000004.1"/>
</dbReference>
<evidence type="ECO:0000313" key="3">
    <source>
        <dbReference type="Proteomes" id="UP000563523"/>
    </source>
</evidence>
<keyword evidence="1" id="KW-0812">Transmembrane</keyword>
<reference evidence="2 3" key="1">
    <citation type="submission" date="2020-06" db="EMBL/GenBank/DDBJ databases">
        <authorList>
            <person name="Kang J."/>
        </authorList>
    </citation>
    <scope>NUCLEOTIDE SEQUENCE [LARGE SCALE GENOMIC DNA]</scope>
    <source>
        <strain evidence="2 3">DCY120</strain>
    </source>
</reference>
<gene>
    <name evidence="2" type="ORF">HU830_05065</name>
</gene>
<proteinExistence type="predicted"/>
<organism evidence="2 3">
    <name type="scientific">Bombilactobacillus apium</name>
    <dbReference type="NCBI Taxonomy" id="2675299"/>
    <lineage>
        <taxon>Bacteria</taxon>
        <taxon>Bacillati</taxon>
        <taxon>Bacillota</taxon>
        <taxon>Bacilli</taxon>
        <taxon>Lactobacillales</taxon>
        <taxon>Lactobacillaceae</taxon>
        <taxon>Bombilactobacillus</taxon>
    </lineage>
</organism>
<sequence>MFNLLLGIFAIILGILEFINTQRYFRVLKQQQTSSSSHFSLATLYFGYFFAVVMVIMGIISFFKI</sequence>
<keyword evidence="1" id="KW-1133">Transmembrane helix</keyword>
<dbReference type="EMBL" id="JABZEC010000004">
    <property type="protein sequence ID" value="NVY96536.1"/>
    <property type="molecule type" value="Genomic_DNA"/>
</dbReference>
<dbReference type="AlphaFoldDB" id="A0A850RB40"/>
<feature type="transmembrane region" description="Helical" evidence="1">
    <location>
        <begin position="45"/>
        <end position="63"/>
    </location>
</feature>
<name>A0A850RB40_9LACO</name>
<accession>A0A850RB40</accession>
<evidence type="ECO:0008006" key="4">
    <source>
        <dbReference type="Google" id="ProtNLM"/>
    </source>
</evidence>
<keyword evidence="3" id="KW-1185">Reference proteome</keyword>
<evidence type="ECO:0000313" key="2">
    <source>
        <dbReference type="EMBL" id="NVY96536.1"/>
    </source>
</evidence>
<protein>
    <recommendedName>
        <fullName evidence="4">Immunity protein</fullName>
    </recommendedName>
</protein>